<dbReference type="OrthoDB" id="8420038at2"/>
<dbReference type="STRING" id="311410.LA5095_01985"/>
<evidence type="ECO:0008006" key="3">
    <source>
        <dbReference type="Google" id="ProtNLM"/>
    </source>
</evidence>
<organism evidence="1 2">
    <name type="scientific">Roseibium album</name>
    <dbReference type="NCBI Taxonomy" id="311410"/>
    <lineage>
        <taxon>Bacteria</taxon>
        <taxon>Pseudomonadati</taxon>
        <taxon>Pseudomonadota</taxon>
        <taxon>Alphaproteobacteria</taxon>
        <taxon>Hyphomicrobiales</taxon>
        <taxon>Stappiaceae</taxon>
        <taxon>Roseibium</taxon>
    </lineage>
</organism>
<proteinExistence type="predicted"/>
<dbReference type="EMBL" id="CXWC01000002">
    <property type="protein sequence ID" value="CTQ65750.1"/>
    <property type="molecule type" value="Genomic_DNA"/>
</dbReference>
<dbReference type="GeneID" id="97668283"/>
<reference evidence="2" key="1">
    <citation type="submission" date="2015-07" db="EMBL/GenBank/DDBJ databases">
        <authorList>
            <person name="Rodrigo-Torres Lidia"/>
            <person name="Arahal R.David."/>
        </authorList>
    </citation>
    <scope>NUCLEOTIDE SEQUENCE [LARGE SCALE GENOMIC DNA]</scope>
    <source>
        <strain evidence="2">CECT 5096</strain>
    </source>
</reference>
<dbReference type="InterPro" id="IPR022201">
    <property type="entry name" value="DUF3726"/>
</dbReference>
<gene>
    <name evidence="1" type="ORF">LA5096_00841</name>
</gene>
<dbReference type="RefSeq" id="WP_055114528.1">
    <property type="nucleotide sequence ID" value="NZ_CXWA01000002.1"/>
</dbReference>
<name>A0A0M6Z7X1_9HYPH</name>
<dbReference type="AlphaFoldDB" id="A0A0M6Z7X1"/>
<accession>A0A0M6Z7X1</accession>
<dbReference type="Pfam" id="PF12525">
    <property type="entry name" value="DUF3726"/>
    <property type="match status" value="1"/>
</dbReference>
<dbReference type="Proteomes" id="UP000049983">
    <property type="component" value="Unassembled WGS sequence"/>
</dbReference>
<sequence length="208" mass="21994">MSYSLNEIEAASKRAARGAGYSWGCAEEAAKATRWLCANGQDGVTILAGLLDRRLAVSADHAPTGQEGEWRADGELCPLVAGAYLSDCAHQLAKDAIRMRQVAAPLVILPFAANAARFHKCCVTVDIDGQLAITDGVALSCPDGIPAQAEELTVRTGGELAARCRSKSRATPDPDNWARLNEYAYRTYAPATDESRLLGAGAGLSDND</sequence>
<protein>
    <recommendedName>
        <fullName evidence="3">DUF3726 domain-containing protein</fullName>
    </recommendedName>
</protein>
<keyword evidence="2" id="KW-1185">Reference proteome</keyword>
<evidence type="ECO:0000313" key="1">
    <source>
        <dbReference type="EMBL" id="CTQ65750.1"/>
    </source>
</evidence>
<evidence type="ECO:0000313" key="2">
    <source>
        <dbReference type="Proteomes" id="UP000049983"/>
    </source>
</evidence>